<dbReference type="Proteomes" id="UP000521943">
    <property type="component" value="Unassembled WGS sequence"/>
</dbReference>
<evidence type="ECO:0000313" key="2">
    <source>
        <dbReference type="EMBL" id="KAF6756929.1"/>
    </source>
</evidence>
<sequence>MRLGEGCVVESFFFLFLFWISACFDILLSFLTDLTSSPPSIYLLAIDLVLPYGFTLFCIPLLCCGCCI</sequence>
<accession>A0A8H6I2S3</accession>
<feature type="transmembrane region" description="Helical" evidence="1">
    <location>
        <begin position="12"/>
        <end position="34"/>
    </location>
</feature>
<dbReference type="AlphaFoldDB" id="A0A8H6I2S3"/>
<keyword evidence="1" id="KW-0812">Transmembrane</keyword>
<proteinExistence type="predicted"/>
<evidence type="ECO:0000256" key="1">
    <source>
        <dbReference type="SAM" id="Phobius"/>
    </source>
</evidence>
<dbReference type="EMBL" id="JACGCI010000024">
    <property type="protein sequence ID" value="KAF6756929.1"/>
    <property type="molecule type" value="Genomic_DNA"/>
</dbReference>
<organism evidence="2 3">
    <name type="scientific">Ephemerocybe angulata</name>
    <dbReference type="NCBI Taxonomy" id="980116"/>
    <lineage>
        <taxon>Eukaryota</taxon>
        <taxon>Fungi</taxon>
        <taxon>Dikarya</taxon>
        <taxon>Basidiomycota</taxon>
        <taxon>Agaricomycotina</taxon>
        <taxon>Agaricomycetes</taxon>
        <taxon>Agaricomycetidae</taxon>
        <taxon>Agaricales</taxon>
        <taxon>Agaricineae</taxon>
        <taxon>Psathyrellaceae</taxon>
        <taxon>Ephemerocybe</taxon>
    </lineage>
</organism>
<reference evidence="2 3" key="1">
    <citation type="submission" date="2020-07" db="EMBL/GenBank/DDBJ databases">
        <title>Comparative genomics of pyrophilous fungi reveals a link between fire events and developmental genes.</title>
        <authorList>
            <consortium name="DOE Joint Genome Institute"/>
            <person name="Steindorff A.S."/>
            <person name="Carver A."/>
            <person name="Calhoun S."/>
            <person name="Stillman K."/>
            <person name="Liu H."/>
            <person name="Lipzen A."/>
            <person name="Pangilinan J."/>
            <person name="Labutti K."/>
            <person name="Bruns T.D."/>
            <person name="Grigoriev I.V."/>
        </authorList>
    </citation>
    <scope>NUCLEOTIDE SEQUENCE [LARGE SCALE GENOMIC DNA]</scope>
    <source>
        <strain evidence="2 3">CBS 144469</strain>
    </source>
</reference>
<dbReference type="PROSITE" id="PS51257">
    <property type="entry name" value="PROKAR_LIPOPROTEIN"/>
    <property type="match status" value="1"/>
</dbReference>
<protein>
    <submittedName>
        <fullName evidence="2">Uncharacterized protein</fullName>
    </submittedName>
</protein>
<evidence type="ECO:0000313" key="3">
    <source>
        <dbReference type="Proteomes" id="UP000521943"/>
    </source>
</evidence>
<name>A0A8H6I2S3_9AGAR</name>
<feature type="transmembrane region" description="Helical" evidence="1">
    <location>
        <begin position="41"/>
        <end position="62"/>
    </location>
</feature>
<gene>
    <name evidence="2" type="ORF">DFP72DRAFT_892748</name>
</gene>
<keyword evidence="1" id="KW-1133">Transmembrane helix</keyword>
<keyword evidence="1" id="KW-0472">Membrane</keyword>
<keyword evidence="3" id="KW-1185">Reference proteome</keyword>
<comment type="caution">
    <text evidence="2">The sequence shown here is derived from an EMBL/GenBank/DDBJ whole genome shotgun (WGS) entry which is preliminary data.</text>
</comment>